<dbReference type="GO" id="GO:0006352">
    <property type="term" value="P:DNA-templated transcription initiation"/>
    <property type="evidence" value="ECO:0007669"/>
    <property type="project" value="InterPro"/>
</dbReference>
<evidence type="ECO:0000256" key="5">
    <source>
        <dbReference type="ARBA" id="ARBA00023163"/>
    </source>
</evidence>
<dbReference type="InterPro" id="IPR013324">
    <property type="entry name" value="RNA_pol_sigma_r3/r4-like"/>
</dbReference>
<evidence type="ECO:0000313" key="9">
    <source>
        <dbReference type="Proteomes" id="UP000013520"/>
    </source>
</evidence>
<dbReference type="Gene3D" id="1.10.1740.10">
    <property type="match status" value="1"/>
</dbReference>
<dbReference type="Gene3D" id="1.10.10.10">
    <property type="entry name" value="Winged helix-like DNA-binding domain superfamily/Winged helix DNA-binding domain"/>
    <property type="match status" value="1"/>
</dbReference>
<dbReference type="InterPro" id="IPR013249">
    <property type="entry name" value="RNA_pol_sigma70_r4_t2"/>
</dbReference>
<dbReference type="Pfam" id="PF08281">
    <property type="entry name" value="Sigma70_r4_2"/>
    <property type="match status" value="1"/>
</dbReference>
<feature type="domain" description="RNA polymerase sigma-70 region 2" evidence="6">
    <location>
        <begin position="27"/>
        <end position="93"/>
    </location>
</feature>
<dbReference type="SUPFAM" id="SSF88659">
    <property type="entry name" value="Sigma3 and sigma4 domains of RNA polymerase sigma factors"/>
    <property type="match status" value="1"/>
</dbReference>
<dbReference type="KEGG" id="dgi:Desgi_0843"/>
<dbReference type="HOGENOM" id="CLU_047691_9_7_9"/>
<dbReference type="InterPro" id="IPR036388">
    <property type="entry name" value="WH-like_DNA-bd_sf"/>
</dbReference>
<evidence type="ECO:0000259" key="6">
    <source>
        <dbReference type="Pfam" id="PF04542"/>
    </source>
</evidence>
<keyword evidence="5" id="KW-0804">Transcription</keyword>
<dbReference type="InterPro" id="IPR013325">
    <property type="entry name" value="RNA_pol_sigma_r2"/>
</dbReference>
<proteinExistence type="inferred from homology"/>
<gene>
    <name evidence="8" type="ORF">Desgi_0843</name>
</gene>
<dbReference type="eggNOG" id="COG1595">
    <property type="taxonomic scope" value="Bacteria"/>
</dbReference>
<evidence type="ECO:0000259" key="7">
    <source>
        <dbReference type="Pfam" id="PF08281"/>
    </source>
</evidence>
<sequence length="181" mass="21415">MEYSQAELVRGIRNKDSAAYEYMICKYTKTVFCLAYNILSESHSKEDIEECVADVFLDAWIKIAEFDEEKANFRTWLLILTKYKALTYRRKKRLSNILDIEDADIKNDVNLEKLVLLRQDQEQVIKIINSFQKIDREIFVRRFFLGEKISDLAKAFNLSRAAVDNRLLRGRKIIKEGLQYE</sequence>
<comment type="similarity">
    <text evidence="1">Belongs to the sigma-70 factor family. ECF subfamily.</text>
</comment>
<reference evidence="8 9" key="1">
    <citation type="submission" date="2012-01" db="EMBL/GenBank/DDBJ databases">
        <title>Complete sequence of Desulfotomaculum gibsoniae DSM 7213.</title>
        <authorList>
            <consortium name="US DOE Joint Genome Institute"/>
            <person name="Lucas S."/>
            <person name="Han J."/>
            <person name="Lapidus A."/>
            <person name="Cheng J.-F."/>
            <person name="Goodwin L."/>
            <person name="Pitluck S."/>
            <person name="Peters L."/>
            <person name="Ovchinnikova G."/>
            <person name="Teshima H."/>
            <person name="Detter J.C."/>
            <person name="Han C."/>
            <person name="Tapia R."/>
            <person name="Land M."/>
            <person name="Hauser L."/>
            <person name="Kyrpides N."/>
            <person name="Ivanova N."/>
            <person name="Pagani I."/>
            <person name="Parshina S."/>
            <person name="Plugge C."/>
            <person name="Muyzer G."/>
            <person name="Kuever J."/>
            <person name="Ivanova A."/>
            <person name="Nazina T."/>
            <person name="Klenk H.-P."/>
            <person name="Brambilla E."/>
            <person name="Spring S."/>
            <person name="Stams A.F."/>
            <person name="Woyke T."/>
        </authorList>
    </citation>
    <scope>NUCLEOTIDE SEQUENCE [LARGE SCALE GENOMIC DNA]</scope>
    <source>
        <strain evidence="8 9">DSM 7213</strain>
    </source>
</reference>
<evidence type="ECO:0000256" key="4">
    <source>
        <dbReference type="ARBA" id="ARBA00023125"/>
    </source>
</evidence>
<accession>R4KB38</accession>
<dbReference type="EMBL" id="CP003273">
    <property type="protein sequence ID" value="AGL00393.1"/>
    <property type="molecule type" value="Genomic_DNA"/>
</dbReference>
<organism evidence="8 9">
    <name type="scientific">Desulfoscipio gibsoniae DSM 7213</name>
    <dbReference type="NCBI Taxonomy" id="767817"/>
    <lineage>
        <taxon>Bacteria</taxon>
        <taxon>Bacillati</taxon>
        <taxon>Bacillota</taxon>
        <taxon>Clostridia</taxon>
        <taxon>Eubacteriales</taxon>
        <taxon>Desulfallaceae</taxon>
        <taxon>Desulfoscipio</taxon>
    </lineage>
</organism>
<dbReference type="STRING" id="767817.Desgi_0843"/>
<dbReference type="GO" id="GO:0003677">
    <property type="term" value="F:DNA binding"/>
    <property type="evidence" value="ECO:0007669"/>
    <property type="project" value="UniProtKB-KW"/>
</dbReference>
<name>R4KB38_9FIRM</name>
<dbReference type="PANTHER" id="PTHR43133">
    <property type="entry name" value="RNA POLYMERASE ECF-TYPE SIGMA FACTO"/>
    <property type="match status" value="1"/>
</dbReference>
<dbReference type="GO" id="GO:0016987">
    <property type="term" value="F:sigma factor activity"/>
    <property type="evidence" value="ECO:0007669"/>
    <property type="project" value="UniProtKB-KW"/>
</dbReference>
<dbReference type="Pfam" id="PF04542">
    <property type="entry name" value="Sigma70_r2"/>
    <property type="match status" value="1"/>
</dbReference>
<evidence type="ECO:0000256" key="2">
    <source>
        <dbReference type="ARBA" id="ARBA00023015"/>
    </source>
</evidence>
<dbReference type="InterPro" id="IPR007627">
    <property type="entry name" value="RNA_pol_sigma70_r2"/>
</dbReference>
<dbReference type="PANTHER" id="PTHR43133:SF8">
    <property type="entry name" value="RNA POLYMERASE SIGMA FACTOR HI_1459-RELATED"/>
    <property type="match status" value="1"/>
</dbReference>
<dbReference type="OrthoDB" id="2678696at2"/>
<evidence type="ECO:0000256" key="3">
    <source>
        <dbReference type="ARBA" id="ARBA00023082"/>
    </source>
</evidence>
<dbReference type="InterPro" id="IPR039425">
    <property type="entry name" value="RNA_pol_sigma-70-like"/>
</dbReference>
<evidence type="ECO:0000256" key="1">
    <source>
        <dbReference type="ARBA" id="ARBA00010641"/>
    </source>
</evidence>
<evidence type="ECO:0000313" key="8">
    <source>
        <dbReference type="EMBL" id="AGL00393.1"/>
    </source>
</evidence>
<feature type="domain" description="RNA polymerase sigma factor 70 region 4 type 2" evidence="7">
    <location>
        <begin position="123"/>
        <end position="172"/>
    </location>
</feature>
<dbReference type="InterPro" id="IPR014284">
    <property type="entry name" value="RNA_pol_sigma-70_dom"/>
</dbReference>
<dbReference type="AlphaFoldDB" id="R4KB38"/>
<keyword evidence="9" id="KW-1185">Reference proteome</keyword>
<protein>
    <submittedName>
        <fullName evidence="8">RNA polymerase sigma factor, sigma-70 family</fullName>
    </submittedName>
</protein>
<dbReference type="Proteomes" id="UP000013520">
    <property type="component" value="Chromosome"/>
</dbReference>
<keyword evidence="3" id="KW-0731">Sigma factor</keyword>
<keyword evidence="2" id="KW-0805">Transcription regulation</keyword>
<dbReference type="NCBIfam" id="TIGR02937">
    <property type="entry name" value="sigma70-ECF"/>
    <property type="match status" value="1"/>
</dbReference>
<keyword evidence="4" id="KW-0238">DNA-binding</keyword>
<dbReference type="SUPFAM" id="SSF88946">
    <property type="entry name" value="Sigma2 domain of RNA polymerase sigma factors"/>
    <property type="match status" value="1"/>
</dbReference>